<dbReference type="SUPFAM" id="SSF52540">
    <property type="entry name" value="P-loop containing nucleoside triphosphate hydrolases"/>
    <property type="match status" value="1"/>
</dbReference>
<protein>
    <submittedName>
        <fullName evidence="1">ABC transporter, putative</fullName>
    </submittedName>
</protein>
<gene>
    <name evidence="1" type="ORF">BSAL_13445</name>
</gene>
<proteinExistence type="predicted"/>
<evidence type="ECO:0000313" key="2">
    <source>
        <dbReference type="Proteomes" id="UP000051952"/>
    </source>
</evidence>
<dbReference type="OrthoDB" id="6500128at2759"/>
<name>A0A0S4J9J5_BODSA</name>
<dbReference type="EMBL" id="CYKH01001614">
    <property type="protein sequence ID" value="CUG88050.1"/>
    <property type="molecule type" value="Genomic_DNA"/>
</dbReference>
<evidence type="ECO:0000313" key="1">
    <source>
        <dbReference type="EMBL" id="CUG88050.1"/>
    </source>
</evidence>
<sequence>MSTVQRADQIIVLKDGVIVERGTHLQLLAVPDGAYAAMWNAQLLEEGEVATHEQPVT</sequence>
<dbReference type="VEuPathDB" id="TriTrypDB:BSAL_13445"/>
<dbReference type="InterPro" id="IPR027417">
    <property type="entry name" value="P-loop_NTPase"/>
</dbReference>
<reference evidence="2" key="1">
    <citation type="submission" date="2015-09" db="EMBL/GenBank/DDBJ databases">
        <authorList>
            <consortium name="Pathogen Informatics"/>
        </authorList>
    </citation>
    <scope>NUCLEOTIDE SEQUENCE [LARGE SCALE GENOMIC DNA]</scope>
    <source>
        <strain evidence="2">Lake Konstanz</strain>
    </source>
</reference>
<dbReference type="Gene3D" id="3.40.50.300">
    <property type="entry name" value="P-loop containing nucleotide triphosphate hydrolases"/>
    <property type="match status" value="1"/>
</dbReference>
<keyword evidence="2" id="KW-1185">Reference proteome</keyword>
<dbReference type="Proteomes" id="UP000051952">
    <property type="component" value="Unassembled WGS sequence"/>
</dbReference>
<accession>A0A0S4J9J5</accession>
<organism evidence="1 2">
    <name type="scientific">Bodo saltans</name>
    <name type="common">Flagellated protozoan</name>
    <dbReference type="NCBI Taxonomy" id="75058"/>
    <lineage>
        <taxon>Eukaryota</taxon>
        <taxon>Discoba</taxon>
        <taxon>Euglenozoa</taxon>
        <taxon>Kinetoplastea</taxon>
        <taxon>Metakinetoplastina</taxon>
        <taxon>Eubodonida</taxon>
        <taxon>Bodonidae</taxon>
        <taxon>Bodo</taxon>
    </lineage>
</organism>
<dbReference type="AlphaFoldDB" id="A0A0S4J9J5"/>